<keyword evidence="2" id="KW-0812">Transmembrane</keyword>
<feature type="transmembrane region" description="Helical" evidence="2">
    <location>
        <begin position="357"/>
        <end position="376"/>
    </location>
</feature>
<proteinExistence type="predicted"/>
<dbReference type="AlphaFoldDB" id="A0ABD3MZP8"/>
<feature type="transmembrane region" description="Helical" evidence="2">
    <location>
        <begin position="204"/>
        <end position="224"/>
    </location>
</feature>
<organism evidence="3 4">
    <name type="scientific">Stephanodiscus triporus</name>
    <dbReference type="NCBI Taxonomy" id="2934178"/>
    <lineage>
        <taxon>Eukaryota</taxon>
        <taxon>Sar</taxon>
        <taxon>Stramenopiles</taxon>
        <taxon>Ochrophyta</taxon>
        <taxon>Bacillariophyta</taxon>
        <taxon>Coscinodiscophyceae</taxon>
        <taxon>Thalassiosirophycidae</taxon>
        <taxon>Stephanodiscales</taxon>
        <taxon>Stephanodiscaceae</taxon>
        <taxon>Stephanodiscus</taxon>
    </lineage>
</organism>
<evidence type="ECO:0000256" key="2">
    <source>
        <dbReference type="SAM" id="Phobius"/>
    </source>
</evidence>
<keyword evidence="4" id="KW-1185">Reference proteome</keyword>
<dbReference type="Proteomes" id="UP001530315">
    <property type="component" value="Unassembled WGS sequence"/>
</dbReference>
<dbReference type="EMBL" id="JALLAZ020001657">
    <property type="protein sequence ID" value="KAL3769351.1"/>
    <property type="molecule type" value="Genomic_DNA"/>
</dbReference>
<evidence type="ECO:0000313" key="4">
    <source>
        <dbReference type="Proteomes" id="UP001530315"/>
    </source>
</evidence>
<feature type="transmembrane region" description="Helical" evidence="2">
    <location>
        <begin position="252"/>
        <end position="270"/>
    </location>
</feature>
<evidence type="ECO:0000313" key="3">
    <source>
        <dbReference type="EMBL" id="KAL3769351.1"/>
    </source>
</evidence>
<feature type="transmembrane region" description="Helical" evidence="2">
    <location>
        <begin position="432"/>
        <end position="452"/>
    </location>
</feature>
<comment type="caution">
    <text evidence="3">The sequence shown here is derived from an EMBL/GenBank/DDBJ whole genome shotgun (WGS) entry which is preliminary data.</text>
</comment>
<sequence>MSDNVSFVYPDAQRSHDKSIAAEDNESDGESINVSYVPKLNDDSSGWGGRCGHAEYKSLVLQQVIEQHGHKDGSREIISQLKEFGITVYMAEPDHVDRFLLSRVVRHVQASSLDGSKSPYYHQRCLLYRDECGRLYNLTLNNGCEGLAGTWKGLCIEYSGFQAMVALTVLTRAYACADVAGAIIKSGYISVILGLLLREEMSHVSLNLSMYIMGIPSVAAHTVVSSFDSDWPRKVVILLLALATVMEEGSAYQKYCALAGIGLVMVLLLANLGSKAWHHMKLKPLRCGPFLALFVAVVMGILFPFIGFTKIQGGGKSAIELITFNCIGVSLLFVASGLDIIQQLVIDASQSCNQEGVTISMGIWIAMSAIMCIFAAHKITPPTPHPEDANSILVEEQTSPVGYKVPNFPNFHIDPIMFGNKGFPCFSLHLEMLAGLFVAIGVGGFVVSTTLFDFMNDANEYLNEI</sequence>
<evidence type="ECO:0008006" key="5">
    <source>
        <dbReference type="Google" id="ProtNLM"/>
    </source>
</evidence>
<evidence type="ECO:0000256" key="1">
    <source>
        <dbReference type="SAM" id="MobiDB-lite"/>
    </source>
</evidence>
<reference evidence="3 4" key="1">
    <citation type="submission" date="2024-10" db="EMBL/GenBank/DDBJ databases">
        <title>Updated reference genomes for cyclostephanoid diatoms.</title>
        <authorList>
            <person name="Roberts W.R."/>
            <person name="Alverson A.J."/>
        </authorList>
    </citation>
    <scope>NUCLEOTIDE SEQUENCE [LARGE SCALE GENOMIC DNA]</scope>
    <source>
        <strain evidence="3 4">AJA276-08</strain>
    </source>
</reference>
<protein>
    <recommendedName>
        <fullName evidence="5">Threonine/serine exporter-like N-terminal domain-containing protein</fullName>
    </recommendedName>
</protein>
<name>A0ABD3MZP8_9STRA</name>
<keyword evidence="2" id="KW-0472">Membrane</keyword>
<feature type="region of interest" description="Disordered" evidence="1">
    <location>
        <begin position="1"/>
        <end position="31"/>
    </location>
</feature>
<feature type="transmembrane region" description="Helical" evidence="2">
    <location>
        <begin position="179"/>
        <end position="197"/>
    </location>
</feature>
<gene>
    <name evidence="3" type="ORF">ACHAW5_008779</name>
</gene>
<accession>A0ABD3MZP8</accession>
<keyword evidence="2" id="KW-1133">Transmembrane helix</keyword>
<feature type="transmembrane region" description="Helical" evidence="2">
    <location>
        <begin position="290"/>
        <end position="309"/>
    </location>
</feature>
<feature type="transmembrane region" description="Helical" evidence="2">
    <location>
        <begin position="321"/>
        <end position="345"/>
    </location>
</feature>